<dbReference type="Proteomes" id="UP001497744">
    <property type="component" value="Unassembled WGS sequence"/>
</dbReference>
<organism evidence="2 3">
    <name type="scientific">Babesia caballi</name>
    <dbReference type="NCBI Taxonomy" id="5871"/>
    <lineage>
        <taxon>Eukaryota</taxon>
        <taxon>Sar</taxon>
        <taxon>Alveolata</taxon>
        <taxon>Apicomplexa</taxon>
        <taxon>Aconoidasida</taxon>
        <taxon>Piroplasmida</taxon>
        <taxon>Babesiidae</taxon>
        <taxon>Babesia</taxon>
    </lineage>
</organism>
<evidence type="ECO:0000256" key="1">
    <source>
        <dbReference type="SAM" id="MobiDB-lite"/>
    </source>
</evidence>
<accession>A0AAV4M064</accession>
<dbReference type="RefSeq" id="XP_067717535.1">
    <property type="nucleotide sequence ID" value="XM_067861434.1"/>
</dbReference>
<reference evidence="2 3" key="1">
    <citation type="submission" date="2021-06" db="EMBL/GenBank/DDBJ databases">
        <title>Genome sequence of Babesia caballi.</title>
        <authorList>
            <person name="Yamagishi J."/>
            <person name="Kidaka T."/>
            <person name="Ochi A."/>
        </authorList>
    </citation>
    <scope>NUCLEOTIDE SEQUENCE [LARGE SCALE GENOMIC DNA]</scope>
    <source>
        <strain evidence="2">USDA-D6B2</strain>
    </source>
</reference>
<dbReference type="GeneID" id="94196947"/>
<name>A0AAV4M064_BABCB</name>
<feature type="compositionally biased region" description="Basic and acidic residues" evidence="1">
    <location>
        <begin position="130"/>
        <end position="144"/>
    </location>
</feature>
<dbReference type="EMBL" id="BPLF01000004">
    <property type="protein sequence ID" value="GIX65466.1"/>
    <property type="molecule type" value="Genomic_DNA"/>
</dbReference>
<keyword evidence="3" id="KW-1185">Reference proteome</keyword>
<evidence type="ECO:0000313" key="2">
    <source>
        <dbReference type="EMBL" id="GIX65466.1"/>
    </source>
</evidence>
<evidence type="ECO:0000313" key="3">
    <source>
        <dbReference type="Proteomes" id="UP001497744"/>
    </source>
</evidence>
<feature type="region of interest" description="Disordered" evidence="1">
    <location>
        <begin position="123"/>
        <end position="144"/>
    </location>
</feature>
<comment type="caution">
    <text evidence="2">The sequence shown here is derived from an EMBL/GenBank/DDBJ whole genome shotgun (WGS) entry which is preliminary data.</text>
</comment>
<proteinExistence type="predicted"/>
<protein>
    <submittedName>
        <fullName evidence="2">Uncharacterized protein</fullName>
    </submittedName>
</protein>
<sequence>MARSLNPAKPLEEPDDKVQHGVADLMLCHVSGQNAAASEFAAGIIPNELLKSFGQLGNETIITRIRTQGILNFLNILTKIGIRLCHFLKKLLNFVGEGFDGFLTTTILPRHPQDPVDGLLQVGGAGKRSTKADKGVHEDTIRTV</sequence>
<dbReference type="AlphaFoldDB" id="A0AAV4M064"/>
<gene>
    <name evidence="2" type="ORF">BcabD6B2_49010</name>
</gene>